<evidence type="ECO:0000259" key="3">
    <source>
        <dbReference type="PROSITE" id="PS50125"/>
    </source>
</evidence>
<dbReference type="Proteomes" id="UP000007383">
    <property type="component" value="Chromosome"/>
</dbReference>
<dbReference type="OrthoDB" id="338211at2"/>
<feature type="transmembrane region" description="Helical" evidence="1">
    <location>
        <begin position="383"/>
        <end position="401"/>
    </location>
</feature>
<reference evidence="5" key="1">
    <citation type="journal article" date="2013" name="Stand. Genomic Sci.">
        <title>Complete genome sequence of the halophilic bacterium Spirochaeta africana type strain (Z-7692(T)) from the alkaline Lake Magadi in the East African Rift.</title>
        <authorList>
            <person name="Liolos K."/>
            <person name="Abt B."/>
            <person name="Scheuner C."/>
            <person name="Teshima H."/>
            <person name="Held B."/>
            <person name="Lapidus A."/>
            <person name="Nolan M."/>
            <person name="Lucas S."/>
            <person name="Deshpande S."/>
            <person name="Cheng J.F."/>
            <person name="Tapia R."/>
            <person name="Goodwin L.A."/>
            <person name="Pitluck S."/>
            <person name="Pagani I."/>
            <person name="Ivanova N."/>
            <person name="Mavromatis K."/>
            <person name="Mikhailova N."/>
            <person name="Huntemann M."/>
            <person name="Pati A."/>
            <person name="Chen A."/>
            <person name="Palaniappan K."/>
            <person name="Land M."/>
            <person name="Rohde M."/>
            <person name="Tindall B.J."/>
            <person name="Detter J.C."/>
            <person name="Goker M."/>
            <person name="Bristow J."/>
            <person name="Eisen J.A."/>
            <person name="Markowitz V."/>
            <person name="Hugenholtz P."/>
            <person name="Woyke T."/>
            <person name="Klenk H.P."/>
            <person name="Kyrpides N.C."/>
        </authorList>
    </citation>
    <scope>NUCLEOTIDE SEQUENCE</scope>
    <source>
        <strain evidence="5">ATCC 700263 / DSM 8902 / Z-7692</strain>
    </source>
</reference>
<dbReference type="PANTHER" id="PTHR43081:SF1">
    <property type="entry name" value="ADENYLATE CYCLASE, TERMINAL-DIFFERENTIATION SPECIFIC"/>
    <property type="match status" value="1"/>
</dbReference>
<dbReference type="PATRIC" id="fig|889378.3.peg.1260"/>
<dbReference type="GO" id="GO:0004016">
    <property type="term" value="F:adenylate cyclase activity"/>
    <property type="evidence" value="ECO:0007669"/>
    <property type="project" value="UniProtKB-ARBA"/>
</dbReference>
<dbReference type="AlphaFoldDB" id="H9UII8"/>
<feature type="transmembrane region" description="Helical" evidence="1">
    <location>
        <begin position="204"/>
        <end position="223"/>
    </location>
</feature>
<name>H9UII8_SPIAZ</name>
<feature type="transmembrane region" description="Helical" evidence="1">
    <location>
        <begin position="230"/>
        <end position="247"/>
    </location>
</feature>
<feature type="signal peptide" evidence="2">
    <location>
        <begin position="1"/>
        <end position="25"/>
    </location>
</feature>
<feature type="transmembrane region" description="Helical" evidence="1">
    <location>
        <begin position="294"/>
        <end position="312"/>
    </location>
</feature>
<feature type="transmembrane region" description="Helical" evidence="1">
    <location>
        <begin position="267"/>
        <end position="287"/>
    </location>
</feature>
<dbReference type="GO" id="GO:0035556">
    <property type="term" value="P:intracellular signal transduction"/>
    <property type="evidence" value="ECO:0007669"/>
    <property type="project" value="InterPro"/>
</dbReference>
<feature type="domain" description="Guanylate cyclase" evidence="3">
    <location>
        <begin position="446"/>
        <end position="570"/>
    </location>
</feature>
<dbReference type="PANTHER" id="PTHR43081">
    <property type="entry name" value="ADENYLATE CYCLASE, TERMINAL-DIFFERENTIATION SPECIFIC-RELATED"/>
    <property type="match status" value="1"/>
</dbReference>
<feature type="transmembrane region" description="Helical" evidence="1">
    <location>
        <begin position="352"/>
        <end position="371"/>
    </location>
</feature>
<evidence type="ECO:0000256" key="2">
    <source>
        <dbReference type="SAM" id="SignalP"/>
    </source>
</evidence>
<dbReference type="Gene3D" id="3.30.70.1230">
    <property type="entry name" value="Nucleotide cyclase"/>
    <property type="match status" value="1"/>
</dbReference>
<dbReference type="SMART" id="SM00044">
    <property type="entry name" value="CYCc"/>
    <property type="match status" value="1"/>
</dbReference>
<dbReference type="RefSeq" id="WP_014455319.1">
    <property type="nucleotide sequence ID" value="NC_017098.1"/>
</dbReference>
<dbReference type="STRING" id="889378.Spiaf_1256"/>
<proteinExistence type="predicted"/>
<keyword evidence="2" id="KW-0732">Signal</keyword>
<dbReference type="eggNOG" id="COG2114">
    <property type="taxonomic scope" value="Bacteria"/>
</dbReference>
<keyword evidence="1" id="KW-1133">Transmembrane helix</keyword>
<protein>
    <submittedName>
        <fullName evidence="4">Family 3 adenylate cyclase</fullName>
    </submittedName>
</protein>
<dbReference type="InterPro" id="IPR029787">
    <property type="entry name" value="Nucleotide_cyclase"/>
</dbReference>
<dbReference type="EMBL" id="CP003282">
    <property type="protein sequence ID" value="AFG37331.1"/>
    <property type="molecule type" value="Genomic_DNA"/>
</dbReference>
<dbReference type="HOGENOM" id="CLU_000445_105_5_12"/>
<dbReference type="InterPro" id="IPR001054">
    <property type="entry name" value="A/G_cyclase"/>
</dbReference>
<dbReference type="CDD" id="cd07302">
    <property type="entry name" value="CHD"/>
    <property type="match status" value="1"/>
</dbReference>
<keyword evidence="5" id="KW-1185">Reference proteome</keyword>
<keyword evidence="1" id="KW-0812">Transmembrane</keyword>
<dbReference type="KEGG" id="sfc:Spiaf_1256"/>
<gene>
    <name evidence="4" type="ordered locus">Spiaf_1256</name>
</gene>
<keyword evidence="1" id="KW-0472">Membrane</keyword>
<feature type="chain" id="PRO_5003623389" evidence="2">
    <location>
        <begin position="26"/>
        <end position="689"/>
    </location>
</feature>
<dbReference type="InterPro" id="IPR050697">
    <property type="entry name" value="Adenylyl/Guanylyl_Cyclase_3/4"/>
</dbReference>
<feature type="transmembrane region" description="Helical" evidence="1">
    <location>
        <begin position="324"/>
        <end position="345"/>
    </location>
</feature>
<dbReference type="Pfam" id="PF07695">
    <property type="entry name" value="7TMR-DISM_7TM"/>
    <property type="match status" value="1"/>
</dbReference>
<sequence>MKLPVLRRCVLLFALLAVLTAGIYAGTPQAQRGVIDLSTWDFDQDGTIELNGEWLFARDEFTDPGVSLEIGSNTPAVEQPQIWNRFEQPLPGLGAATQQLTLHLPESAVGQVLGLRITHIYTAFRLYADTTLIASNGRPSLQQDTAVAQYLPKVAFFQPDSTTVRLTLHISNYDHSKGGLSEPLVLGSDHQILRLRETRIMSEMITVGILGIIGLYHMMIFILRKKELSALTFSLFCVIISLRTLLMGERLWYFFFPNFPWSLGQRMDYLTICLFYPLFVLFLRLIYPQELKKWFSWLIISLSLAFALIVISTPTTFFTRLLTAYNILISISGTYIIYVLILAAVRNRGGARLLLFGGVVFFLTALNDIMYNRGLIQTAYLSNLGLVVFTITQTIVLSYLFTRAYMLIEGINTSLWRFVPQEVLRFLGKNDIVDIQLGDQIHSTFSVLFADIRGFTQLSEDMSPADSFRFINAFLERTGPVIREYGGFIDKYIGDAIMAIFPNDPAQAVQAAIALHREVGRFNHAHPDYPDIRIGVSINSGPIMLGIIGEKERLESTVISDVVNVAARLESLNKFYGTGITISDSVYRRLPPDGFSTRHLGSEMIRGRQQEVAIYEVFDIDDAELRRRKLQGRGAFSAAVAAMQQEQYEEARSILRQLQTDAPLDTVVACLLQRIDASHDNSRLNNLQA</sequence>
<dbReference type="Pfam" id="PF00211">
    <property type="entry name" value="Guanylate_cyc"/>
    <property type="match status" value="1"/>
</dbReference>
<organism evidence="4 5">
    <name type="scientific">Spirochaeta africana (strain ATCC 700263 / DSM 8902 / Z-7692)</name>
    <dbReference type="NCBI Taxonomy" id="889378"/>
    <lineage>
        <taxon>Bacteria</taxon>
        <taxon>Pseudomonadati</taxon>
        <taxon>Spirochaetota</taxon>
        <taxon>Spirochaetia</taxon>
        <taxon>Spirochaetales</taxon>
        <taxon>Spirochaetaceae</taxon>
        <taxon>Spirochaeta</taxon>
    </lineage>
</organism>
<evidence type="ECO:0000256" key="1">
    <source>
        <dbReference type="SAM" id="Phobius"/>
    </source>
</evidence>
<dbReference type="InterPro" id="IPR011623">
    <property type="entry name" value="7TMR_DISM_rcpt_extracell_dom1"/>
</dbReference>
<dbReference type="GO" id="GO:0006171">
    <property type="term" value="P:cAMP biosynthetic process"/>
    <property type="evidence" value="ECO:0007669"/>
    <property type="project" value="TreeGrafter"/>
</dbReference>
<evidence type="ECO:0000313" key="4">
    <source>
        <dbReference type="EMBL" id="AFG37331.1"/>
    </source>
</evidence>
<dbReference type="PROSITE" id="PS50125">
    <property type="entry name" value="GUANYLATE_CYCLASE_2"/>
    <property type="match status" value="1"/>
</dbReference>
<accession>H9UII8</accession>
<evidence type="ECO:0000313" key="5">
    <source>
        <dbReference type="Proteomes" id="UP000007383"/>
    </source>
</evidence>
<dbReference type="SUPFAM" id="SSF55073">
    <property type="entry name" value="Nucleotide cyclase"/>
    <property type="match status" value="1"/>
</dbReference>